<feature type="repeat" description="ANK" evidence="1">
    <location>
        <begin position="52"/>
        <end position="84"/>
    </location>
</feature>
<evidence type="ECO:0000313" key="2">
    <source>
        <dbReference type="EMBL" id="MBD8527292.1"/>
    </source>
</evidence>
<name>A0AAW3ZQ66_9GAMM</name>
<dbReference type="Pfam" id="PF00023">
    <property type="entry name" value="Ank"/>
    <property type="match status" value="1"/>
</dbReference>
<dbReference type="EMBL" id="JACYTR010000046">
    <property type="protein sequence ID" value="MBD8527292.1"/>
    <property type="molecule type" value="Genomic_DNA"/>
</dbReference>
<dbReference type="AlphaFoldDB" id="A0AAW3ZQ66"/>
<organism evidence="2 3">
    <name type="scientific">Pseudomarimonas arenosa</name>
    <dbReference type="NCBI Taxonomy" id="2774145"/>
    <lineage>
        <taxon>Bacteria</taxon>
        <taxon>Pseudomonadati</taxon>
        <taxon>Pseudomonadota</taxon>
        <taxon>Gammaproteobacteria</taxon>
        <taxon>Lysobacterales</taxon>
        <taxon>Lysobacteraceae</taxon>
        <taxon>Pseudomarimonas</taxon>
    </lineage>
</organism>
<proteinExistence type="predicted"/>
<accession>A0AAW3ZQ66</accession>
<dbReference type="InterPro" id="IPR002110">
    <property type="entry name" value="Ankyrin_rpt"/>
</dbReference>
<keyword evidence="3" id="KW-1185">Reference proteome</keyword>
<sequence length="301" mass="33088">MTDDDMIGVWGTWQEDAPSRADILLARGVREQNVDLVKQAIEAGASLHADQGGRSPLWFATMNQQKDIVRLMLDEGATMNTAFRHDDTPSLTSMPGPVQAFVQEVADKPEDWRPWPGDWAMHIQRGNREAFLQSAKSWKDEDGQWLRSVQGEATEALETAAVHGRSDIMGFLAGGFEPTSGVLFQAATLAARYGQEEAFEALLDTGMPANIRHEGDPLLAAVIRNGCPDGAEGRTRHCIQMLLDRDAAICDEVRTAIAGQHKHLAAAVVALDQRRTLLGSAASMTLMPPVWRVQEGRRQRL</sequence>
<reference evidence="2 3" key="1">
    <citation type="submission" date="2020-09" db="EMBL/GenBank/DDBJ databases">
        <title>Pseudoxanthomonas sp. CAU 1598 isolated from sand of Yaerae Beach.</title>
        <authorList>
            <person name="Kim W."/>
        </authorList>
    </citation>
    <scope>NUCLEOTIDE SEQUENCE [LARGE SCALE GENOMIC DNA]</scope>
    <source>
        <strain evidence="2 3">CAU 1598</strain>
    </source>
</reference>
<evidence type="ECO:0000313" key="3">
    <source>
        <dbReference type="Proteomes" id="UP000613768"/>
    </source>
</evidence>
<dbReference type="PROSITE" id="PS50297">
    <property type="entry name" value="ANK_REP_REGION"/>
    <property type="match status" value="1"/>
</dbReference>
<keyword evidence="1" id="KW-0040">ANK repeat</keyword>
<dbReference type="RefSeq" id="WP_192030713.1">
    <property type="nucleotide sequence ID" value="NZ_JACYTR010000046.1"/>
</dbReference>
<dbReference type="InterPro" id="IPR036770">
    <property type="entry name" value="Ankyrin_rpt-contain_sf"/>
</dbReference>
<evidence type="ECO:0008006" key="4">
    <source>
        <dbReference type="Google" id="ProtNLM"/>
    </source>
</evidence>
<comment type="caution">
    <text evidence="2">The sequence shown here is derived from an EMBL/GenBank/DDBJ whole genome shotgun (WGS) entry which is preliminary data.</text>
</comment>
<dbReference type="PROSITE" id="PS50088">
    <property type="entry name" value="ANK_REPEAT"/>
    <property type="match status" value="1"/>
</dbReference>
<dbReference type="Proteomes" id="UP000613768">
    <property type="component" value="Unassembled WGS sequence"/>
</dbReference>
<dbReference type="SMART" id="SM00248">
    <property type="entry name" value="ANK"/>
    <property type="match status" value="4"/>
</dbReference>
<gene>
    <name evidence="2" type="ORF">IFO71_16230</name>
</gene>
<dbReference type="Gene3D" id="1.25.40.20">
    <property type="entry name" value="Ankyrin repeat-containing domain"/>
    <property type="match status" value="2"/>
</dbReference>
<dbReference type="SUPFAM" id="SSF48403">
    <property type="entry name" value="Ankyrin repeat"/>
    <property type="match status" value="1"/>
</dbReference>
<evidence type="ECO:0000256" key="1">
    <source>
        <dbReference type="PROSITE-ProRule" id="PRU00023"/>
    </source>
</evidence>
<protein>
    <recommendedName>
        <fullName evidence="4">Ankyrin repeat protein</fullName>
    </recommendedName>
</protein>